<evidence type="ECO:0000256" key="1">
    <source>
        <dbReference type="ARBA" id="ARBA00023125"/>
    </source>
</evidence>
<dbReference type="Gene3D" id="1.10.357.10">
    <property type="entry name" value="Tetracycline Repressor, domain 2"/>
    <property type="match status" value="1"/>
</dbReference>
<dbReference type="InterPro" id="IPR001647">
    <property type="entry name" value="HTH_TetR"/>
</dbReference>
<reference evidence="4 5" key="1">
    <citation type="submission" date="2019-09" db="EMBL/GenBank/DDBJ databases">
        <title>Complete Genome Sequence of Lactobacillus nenjiangensis SH-Y15, isolated from sauerkraut.</title>
        <authorList>
            <person name="Yang H."/>
        </authorList>
    </citation>
    <scope>NUCLEOTIDE SEQUENCE [LARGE SCALE GENOMIC DNA]</scope>
    <source>
        <strain evidence="4 5">SH-Y15</strain>
    </source>
</reference>
<keyword evidence="5" id="KW-1185">Reference proteome</keyword>
<dbReference type="InterPro" id="IPR039532">
    <property type="entry name" value="TetR_C_Firmicutes"/>
</dbReference>
<evidence type="ECO:0000259" key="3">
    <source>
        <dbReference type="PROSITE" id="PS50977"/>
    </source>
</evidence>
<keyword evidence="1 2" id="KW-0238">DNA-binding</keyword>
<dbReference type="PANTHER" id="PTHR43479:SF7">
    <property type="entry name" value="TETR-FAMILY TRANSCRIPTIONAL REGULATOR"/>
    <property type="match status" value="1"/>
</dbReference>
<feature type="domain" description="HTH tetR-type" evidence="3">
    <location>
        <begin position="11"/>
        <end position="71"/>
    </location>
</feature>
<dbReference type="GO" id="GO:0003677">
    <property type="term" value="F:DNA binding"/>
    <property type="evidence" value="ECO:0007669"/>
    <property type="project" value="UniProtKB-UniRule"/>
</dbReference>
<feature type="DNA-binding region" description="H-T-H motif" evidence="2">
    <location>
        <begin position="34"/>
        <end position="53"/>
    </location>
</feature>
<sequence length="208" mass="24361">MENSRTDPRVVKTRNNLKQALVHLMKEYKIENISVQKITETASITRGTFYLHYKDKQDFIDRAMNGILDDFFENVMIEVYSLAGKSYPNGVKVFSMQHAFKYIEDEADAFDVLLNNPENVVFFDRLSDRVGVEINHFYEKLEPDFVELDVPTDIQMALIVSAELGLIKYWLQKGMIYTPRYMSSSVTKLMTQLKHDKIFFTDFFYTEA</sequence>
<dbReference type="Proteomes" id="UP000325295">
    <property type="component" value="Chromosome"/>
</dbReference>
<gene>
    <name evidence="4" type="ORF">F0161_05340</name>
</gene>
<dbReference type="OrthoDB" id="9810250at2"/>
<dbReference type="AlphaFoldDB" id="A0A5P1X4C4"/>
<dbReference type="KEGG" id="lnn:F0161_05340"/>
<dbReference type="InterPro" id="IPR009057">
    <property type="entry name" value="Homeodomain-like_sf"/>
</dbReference>
<dbReference type="SUPFAM" id="SSF46689">
    <property type="entry name" value="Homeodomain-like"/>
    <property type="match status" value="1"/>
</dbReference>
<dbReference type="Pfam" id="PF14278">
    <property type="entry name" value="TetR_C_8"/>
    <property type="match status" value="1"/>
</dbReference>
<dbReference type="EMBL" id="CP043939">
    <property type="protein sequence ID" value="QER67331.1"/>
    <property type="molecule type" value="Genomic_DNA"/>
</dbReference>
<protein>
    <submittedName>
        <fullName evidence="4">TetR/AcrR family transcriptional regulator</fullName>
    </submittedName>
</protein>
<evidence type="ECO:0000256" key="2">
    <source>
        <dbReference type="PROSITE-ProRule" id="PRU00335"/>
    </source>
</evidence>
<dbReference type="InterPro" id="IPR050624">
    <property type="entry name" value="HTH-type_Tx_Regulator"/>
</dbReference>
<evidence type="ECO:0000313" key="5">
    <source>
        <dbReference type="Proteomes" id="UP000325295"/>
    </source>
</evidence>
<organism evidence="4 5">
    <name type="scientific">Paucilactobacillus nenjiangensis</name>
    <dbReference type="NCBI Taxonomy" id="1296540"/>
    <lineage>
        <taxon>Bacteria</taxon>
        <taxon>Bacillati</taxon>
        <taxon>Bacillota</taxon>
        <taxon>Bacilli</taxon>
        <taxon>Lactobacillales</taxon>
        <taxon>Lactobacillaceae</taxon>
        <taxon>Paucilactobacillus</taxon>
    </lineage>
</organism>
<name>A0A5P1X4C4_9LACO</name>
<dbReference type="PROSITE" id="PS50977">
    <property type="entry name" value="HTH_TETR_2"/>
    <property type="match status" value="1"/>
</dbReference>
<evidence type="ECO:0000313" key="4">
    <source>
        <dbReference type="EMBL" id="QER67331.1"/>
    </source>
</evidence>
<dbReference type="RefSeq" id="WP_150203938.1">
    <property type="nucleotide sequence ID" value="NZ_CAUQTN010000042.1"/>
</dbReference>
<accession>A0A5P1X4C4</accession>
<proteinExistence type="predicted"/>
<dbReference type="PANTHER" id="PTHR43479">
    <property type="entry name" value="ACREF/ENVCD OPERON REPRESSOR-RELATED"/>
    <property type="match status" value="1"/>
</dbReference>